<dbReference type="InterPro" id="IPR020904">
    <property type="entry name" value="Sc_DH/Rdtase_CS"/>
</dbReference>
<dbReference type="AlphaFoldDB" id="A0A840I8N8"/>
<dbReference type="Pfam" id="PF00106">
    <property type="entry name" value="adh_short"/>
    <property type="match status" value="1"/>
</dbReference>
<dbReference type="InterPro" id="IPR057326">
    <property type="entry name" value="KR_dom"/>
</dbReference>
<name>A0A840I8N8_9ACTN</name>
<comment type="similarity">
    <text evidence="1 3">Belongs to the short-chain dehydrogenases/reductases (SDR) family.</text>
</comment>
<dbReference type="InterPro" id="IPR036291">
    <property type="entry name" value="NAD(P)-bd_dom_sf"/>
</dbReference>
<evidence type="ECO:0000313" key="6">
    <source>
        <dbReference type="Proteomes" id="UP000585272"/>
    </source>
</evidence>
<keyword evidence="6" id="KW-1185">Reference proteome</keyword>
<organism evidence="5 6">
    <name type="scientific">Conexibacter arvalis</name>
    <dbReference type="NCBI Taxonomy" id="912552"/>
    <lineage>
        <taxon>Bacteria</taxon>
        <taxon>Bacillati</taxon>
        <taxon>Actinomycetota</taxon>
        <taxon>Thermoleophilia</taxon>
        <taxon>Solirubrobacterales</taxon>
        <taxon>Conexibacteraceae</taxon>
        <taxon>Conexibacter</taxon>
    </lineage>
</organism>
<dbReference type="SUPFAM" id="SSF51735">
    <property type="entry name" value="NAD(P)-binding Rossmann-fold domains"/>
    <property type="match status" value="1"/>
</dbReference>
<feature type="domain" description="Ketoreductase" evidence="4">
    <location>
        <begin position="22"/>
        <end position="216"/>
    </location>
</feature>
<dbReference type="InterPro" id="IPR002347">
    <property type="entry name" value="SDR_fam"/>
</dbReference>
<dbReference type="GO" id="GO:0032787">
    <property type="term" value="P:monocarboxylic acid metabolic process"/>
    <property type="evidence" value="ECO:0007669"/>
    <property type="project" value="UniProtKB-ARBA"/>
</dbReference>
<evidence type="ECO:0000259" key="4">
    <source>
        <dbReference type="SMART" id="SM00822"/>
    </source>
</evidence>
<proteinExistence type="inferred from homology"/>
<dbReference type="InterPro" id="IPR050259">
    <property type="entry name" value="SDR"/>
</dbReference>
<evidence type="ECO:0000313" key="5">
    <source>
        <dbReference type="EMBL" id="MBB4660514.1"/>
    </source>
</evidence>
<dbReference type="EMBL" id="JACHNU010000001">
    <property type="protein sequence ID" value="MBB4660514.1"/>
    <property type="molecule type" value="Genomic_DNA"/>
</dbReference>
<evidence type="ECO:0000256" key="3">
    <source>
        <dbReference type="RuleBase" id="RU000363"/>
    </source>
</evidence>
<evidence type="ECO:0000256" key="1">
    <source>
        <dbReference type="ARBA" id="ARBA00006484"/>
    </source>
</evidence>
<dbReference type="PANTHER" id="PTHR42879:SF2">
    <property type="entry name" value="3-OXOACYL-[ACYL-CARRIER-PROTEIN] REDUCTASE FABG"/>
    <property type="match status" value="1"/>
</dbReference>
<dbReference type="Proteomes" id="UP000585272">
    <property type="component" value="Unassembled WGS sequence"/>
</dbReference>
<comment type="caution">
    <text evidence="5">The sequence shown here is derived from an EMBL/GenBank/DDBJ whole genome shotgun (WGS) entry which is preliminary data.</text>
</comment>
<reference evidence="5 6" key="1">
    <citation type="submission" date="2020-08" db="EMBL/GenBank/DDBJ databases">
        <title>Genomic Encyclopedia of Archaeal and Bacterial Type Strains, Phase II (KMG-II): from individual species to whole genera.</title>
        <authorList>
            <person name="Goeker M."/>
        </authorList>
    </citation>
    <scope>NUCLEOTIDE SEQUENCE [LARGE SCALE GENOMIC DNA]</scope>
    <source>
        <strain evidence="5 6">DSM 23288</strain>
    </source>
</reference>
<dbReference type="PRINTS" id="PR00081">
    <property type="entry name" value="GDHRDH"/>
</dbReference>
<dbReference type="Gene3D" id="3.40.50.720">
    <property type="entry name" value="NAD(P)-binding Rossmann-like Domain"/>
    <property type="match status" value="1"/>
</dbReference>
<dbReference type="GO" id="GO:0004316">
    <property type="term" value="F:3-oxoacyl-[acyl-carrier-protein] reductase (NADPH) activity"/>
    <property type="evidence" value="ECO:0007669"/>
    <property type="project" value="UniProtKB-EC"/>
</dbReference>
<gene>
    <name evidence="5" type="ORF">BDZ31_000087</name>
</gene>
<accession>A0A840I8N8</accession>
<dbReference type="FunFam" id="3.40.50.720:FF:000084">
    <property type="entry name" value="Short-chain dehydrogenase reductase"/>
    <property type="match status" value="1"/>
</dbReference>
<dbReference type="EC" id="1.1.1.100" evidence="5"/>
<sequence>MSPELRIATPAAPDPALPLAGKVAVVTGSGRGIGRAVAVKLASAGARVVVNDLEAEHAQSTVAAVEAVGGRALAVPGDVREEGFGERFTGAAMEAFGGLDIVVNNAGFTWDSSIQKMTDEQWETMVDVHLTASFRVLRAAAVHIRALSKAEQAEGIENFRKVVNISSIGAYGGIAGQISYSAAKAGVIGLTKTLAREWGRYRVNVNAVAFGVIETRLTAPRGATARIGEHEMTIGAPPDALAAVLEAAPLGRAGTVEEAAGSVYLLCLPESNHVSGHVLVCSGGAYV</sequence>
<dbReference type="PROSITE" id="PS00061">
    <property type="entry name" value="ADH_SHORT"/>
    <property type="match status" value="1"/>
</dbReference>
<keyword evidence="2 5" id="KW-0560">Oxidoreductase</keyword>
<dbReference type="RefSeq" id="WP_183337915.1">
    <property type="nucleotide sequence ID" value="NZ_JACHNU010000001.1"/>
</dbReference>
<dbReference type="PANTHER" id="PTHR42879">
    <property type="entry name" value="3-OXOACYL-(ACYL-CARRIER-PROTEIN) REDUCTASE"/>
    <property type="match status" value="1"/>
</dbReference>
<protein>
    <submittedName>
        <fullName evidence="5">3-oxoacyl-[acyl-carrier protein] reductase</fullName>
        <ecNumber evidence="5">1.1.1.100</ecNumber>
    </submittedName>
</protein>
<evidence type="ECO:0000256" key="2">
    <source>
        <dbReference type="ARBA" id="ARBA00023002"/>
    </source>
</evidence>
<dbReference type="PRINTS" id="PR00080">
    <property type="entry name" value="SDRFAMILY"/>
</dbReference>
<dbReference type="SMART" id="SM00822">
    <property type="entry name" value="PKS_KR"/>
    <property type="match status" value="1"/>
</dbReference>